<dbReference type="RefSeq" id="WP_066614887.1">
    <property type="nucleotide sequence ID" value="NZ_LQQU01000060.1"/>
</dbReference>
<dbReference type="SUPFAM" id="SSF51695">
    <property type="entry name" value="PLC-like phosphodiesterases"/>
    <property type="match status" value="1"/>
</dbReference>
<dbReference type="Pfam" id="PF03009">
    <property type="entry name" value="GDPD"/>
    <property type="match status" value="1"/>
</dbReference>
<evidence type="ECO:0000256" key="2">
    <source>
        <dbReference type="ARBA" id="ARBA00012247"/>
    </source>
</evidence>
<sequence>MFPTLDGAPPLVIAHRGASGALPEHTLEAYARAALLGADYLEPDLVATRDGALIARHEPDLTDSTDVASRPEFAARRRTAVIDGRVREGWFACDFTLAEVATLRAVQPWPERPQRFNGRFAIPTFDAILALRARLSRRLGRAIGVYPETKHPSWHAAIGLPLEGALVAALARHGLNARAAPVFVQSFEPASLAALAARTPVRKVLLIDGDAVRPDGGVDAGSPYDFVLAGDPRRYSDLVTPEGLAEVRRFADAIGPWKAYIVPALPDPAGGAARLLAPTALIGDAHAAGLAVHAFTFRDEPRWLAADYRGEPAAEYRLFYALGVDGVFSDFAGTALAARRAMAAGVVAR</sequence>
<keyword evidence="3" id="KW-0732">Signal</keyword>
<dbReference type="EMBL" id="LQQU01000060">
    <property type="protein sequence ID" value="KZE24961.1"/>
    <property type="molecule type" value="Genomic_DNA"/>
</dbReference>
<dbReference type="CDD" id="cd08602">
    <property type="entry name" value="GDPD_ScGlpQ1_like"/>
    <property type="match status" value="1"/>
</dbReference>
<evidence type="ECO:0000259" key="7">
    <source>
        <dbReference type="PROSITE" id="PS51704"/>
    </source>
</evidence>
<dbReference type="Proteomes" id="UP000076625">
    <property type="component" value="Unassembled WGS sequence"/>
</dbReference>
<dbReference type="PROSITE" id="PS51704">
    <property type="entry name" value="GP_PDE"/>
    <property type="match status" value="1"/>
</dbReference>
<comment type="caution">
    <text evidence="8">The sequence shown here is derived from an EMBL/GenBank/DDBJ whole genome shotgun (WGS) entry which is preliminary data.</text>
</comment>
<comment type="similarity">
    <text evidence="1">Belongs to the glycerophosphoryl diester phosphodiesterase family.</text>
</comment>
<evidence type="ECO:0000256" key="6">
    <source>
        <dbReference type="ARBA" id="ARBA00047512"/>
    </source>
</evidence>
<dbReference type="GO" id="GO:0006071">
    <property type="term" value="P:glycerol metabolic process"/>
    <property type="evidence" value="ECO:0007669"/>
    <property type="project" value="UniProtKB-KW"/>
</dbReference>
<organism evidence="8 9">
    <name type="scientific">Crenobacter luteus</name>
    <dbReference type="NCBI Taxonomy" id="1452487"/>
    <lineage>
        <taxon>Bacteria</taxon>
        <taxon>Pseudomonadati</taxon>
        <taxon>Pseudomonadota</taxon>
        <taxon>Betaproteobacteria</taxon>
        <taxon>Neisseriales</taxon>
        <taxon>Neisseriaceae</taxon>
        <taxon>Crenobacter</taxon>
    </lineage>
</organism>
<dbReference type="OrthoDB" id="9795622at2"/>
<reference evidence="9" key="1">
    <citation type="submission" date="2016-01" db="EMBL/GenBank/DDBJ databases">
        <title>Draft genome of Chromobacterium sp. F49.</title>
        <authorList>
            <person name="Hong K.W."/>
        </authorList>
    </citation>
    <scope>NUCLEOTIDE SEQUENCE [LARGE SCALE GENOMIC DNA]</scope>
    <source>
        <strain evidence="9">CN10</strain>
    </source>
</reference>
<dbReference type="InterPro" id="IPR030395">
    <property type="entry name" value="GP_PDE_dom"/>
</dbReference>
<dbReference type="PANTHER" id="PTHR43620">
    <property type="entry name" value="GLYCEROPHOSPHORYL DIESTER PHOSPHODIESTERASE"/>
    <property type="match status" value="1"/>
</dbReference>
<dbReference type="PANTHER" id="PTHR43620:SF7">
    <property type="entry name" value="GLYCEROPHOSPHODIESTER PHOSPHODIESTERASE GDPD5-RELATED"/>
    <property type="match status" value="1"/>
</dbReference>
<gene>
    <name evidence="8" type="ORF">AVW16_03850</name>
</gene>
<keyword evidence="5" id="KW-0378">Hydrolase</keyword>
<evidence type="ECO:0000256" key="5">
    <source>
        <dbReference type="ARBA" id="ARBA00022801"/>
    </source>
</evidence>
<dbReference type="AlphaFoldDB" id="A0A163B813"/>
<evidence type="ECO:0000313" key="9">
    <source>
        <dbReference type="Proteomes" id="UP000076625"/>
    </source>
</evidence>
<accession>A0A163B813</accession>
<evidence type="ECO:0000256" key="1">
    <source>
        <dbReference type="ARBA" id="ARBA00007277"/>
    </source>
</evidence>
<proteinExistence type="inferred from homology"/>
<dbReference type="GO" id="GO:0006629">
    <property type="term" value="P:lipid metabolic process"/>
    <property type="evidence" value="ECO:0007669"/>
    <property type="project" value="InterPro"/>
</dbReference>
<dbReference type="GO" id="GO:0008889">
    <property type="term" value="F:glycerophosphodiester phosphodiesterase activity"/>
    <property type="evidence" value="ECO:0007669"/>
    <property type="project" value="UniProtKB-EC"/>
</dbReference>
<evidence type="ECO:0000256" key="4">
    <source>
        <dbReference type="ARBA" id="ARBA00022798"/>
    </source>
</evidence>
<comment type="catalytic activity">
    <reaction evidence="6">
        <text>a sn-glycero-3-phosphodiester + H2O = an alcohol + sn-glycerol 3-phosphate + H(+)</text>
        <dbReference type="Rhea" id="RHEA:12969"/>
        <dbReference type="ChEBI" id="CHEBI:15377"/>
        <dbReference type="ChEBI" id="CHEBI:15378"/>
        <dbReference type="ChEBI" id="CHEBI:30879"/>
        <dbReference type="ChEBI" id="CHEBI:57597"/>
        <dbReference type="ChEBI" id="CHEBI:83408"/>
        <dbReference type="EC" id="3.1.4.46"/>
    </reaction>
</comment>
<evidence type="ECO:0000313" key="8">
    <source>
        <dbReference type="EMBL" id="KZE24961.1"/>
    </source>
</evidence>
<dbReference type="STRING" id="1452487.AVW16_03850"/>
<evidence type="ECO:0000256" key="3">
    <source>
        <dbReference type="ARBA" id="ARBA00022729"/>
    </source>
</evidence>
<protein>
    <recommendedName>
        <fullName evidence="2">glycerophosphodiester phosphodiesterase</fullName>
        <ecNumber evidence="2">3.1.4.46</ecNumber>
    </recommendedName>
</protein>
<dbReference type="InterPro" id="IPR017946">
    <property type="entry name" value="PLC-like_Pdiesterase_TIM-brl"/>
</dbReference>
<name>A0A163B813_9NEIS</name>
<dbReference type="Gene3D" id="3.20.20.190">
    <property type="entry name" value="Phosphatidylinositol (PI) phosphodiesterase"/>
    <property type="match status" value="1"/>
</dbReference>
<feature type="domain" description="GP-PDE" evidence="7">
    <location>
        <begin position="10"/>
        <end position="339"/>
    </location>
</feature>
<keyword evidence="9" id="KW-1185">Reference proteome</keyword>
<dbReference type="EC" id="3.1.4.46" evidence="2"/>
<keyword evidence="4" id="KW-0319">Glycerol metabolism</keyword>